<organism evidence="3 4">
    <name type="scientific">Scophthalmus maximus</name>
    <name type="common">Turbot</name>
    <name type="synonym">Psetta maxima</name>
    <dbReference type="NCBI Taxonomy" id="52904"/>
    <lineage>
        <taxon>Eukaryota</taxon>
        <taxon>Metazoa</taxon>
        <taxon>Chordata</taxon>
        <taxon>Craniata</taxon>
        <taxon>Vertebrata</taxon>
        <taxon>Euteleostomi</taxon>
        <taxon>Actinopterygii</taxon>
        <taxon>Neopterygii</taxon>
        <taxon>Teleostei</taxon>
        <taxon>Neoteleostei</taxon>
        <taxon>Acanthomorphata</taxon>
        <taxon>Carangaria</taxon>
        <taxon>Pleuronectiformes</taxon>
        <taxon>Pleuronectoidei</taxon>
        <taxon>Scophthalmidae</taxon>
        <taxon>Scophthalmus</taxon>
    </lineage>
</organism>
<feature type="compositionally biased region" description="Acidic residues" evidence="1">
    <location>
        <begin position="55"/>
        <end position="69"/>
    </location>
</feature>
<reference evidence="3 4" key="1">
    <citation type="submission" date="2019-06" db="EMBL/GenBank/DDBJ databases">
        <title>Draft genomes of female and male turbot (Scophthalmus maximus).</title>
        <authorList>
            <person name="Xu H."/>
            <person name="Xu X.-W."/>
            <person name="Shao C."/>
            <person name="Chen S."/>
        </authorList>
    </citation>
    <scope>NUCLEOTIDE SEQUENCE [LARGE SCALE GENOMIC DNA]</scope>
    <source>
        <strain evidence="3">Ysfricsl-2016a</strain>
        <tissue evidence="3">Blood</tissue>
    </source>
</reference>
<comment type="caution">
    <text evidence="3">The sequence shown here is derived from an EMBL/GenBank/DDBJ whole genome shotgun (WGS) entry which is preliminary data.</text>
</comment>
<evidence type="ECO:0000256" key="1">
    <source>
        <dbReference type="SAM" id="MobiDB-lite"/>
    </source>
</evidence>
<proteinExistence type="predicted"/>
<sequence length="109" mass="12674">MFVSMATVLLLFFFFFFFLFVSSRKTLRHRPCFPETYHARCLPPPPLSQDKCTSYEDDDDDDDEEEEEESMRTTGFEELRVASTVPTSTVWSALSPKDLHSEESQQGFD</sequence>
<name>A0A6A4SIN2_SCOMX</name>
<evidence type="ECO:0000256" key="2">
    <source>
        <dbReference type="SAM" id="SignalP"/>
    </source>
</evidence>
<evidence type="ECO:0008006" key="5">
    <source>
        <dbReference type="Google" id="ProtNLM"/>
    </source>
</evidence>
<evidence type="ECO:0000313" key="4">
    <source>
        <dbReference type="Proteomes" id="UP000438429"/>
    </source>
</evidence>
<protein>
    <recommendedName>
        <fullName evidence="5">Secreted protein</fullName>
    </recommendedName>
</protein>
<evidence type="ECO:0000313" key="3">
    <source>
        <dbReference type="EMBL" id="KAF0033107.1"/>
    </source>
</evidence>
<feature type="chain" id="PRO_5025475697" description="Secreted protein" evidence="2">
    <location>
        <begin position="24"/>
        <end position="109"/>
    </location>
</feature>
<keyword evidence="2" id="KW-0732">Signal</keyword>
<gene>
    <name evidence="3" type="ORF">F2P81_015397</name>
</gene>
<feature type="signal peptide" evidence="2">
    <location>
        <begin position="1"/>
        <end position="23"/>
    </location>
</feature>
<dbReference type="AlphaFoldDB" id="A0A6A4SIN2"/>
<feature type="region of interest" description="Disordered" evidence="1">
    <location>
        <begin position="42"/>
        <end position="87"/>
    </location>
</feature>
<dbReference type="Proteomes" id="UP000438429">
    <property type="component" value="Unassembled WGS sequence"/>
</dbReference>
<accession>A0A6A4SIN2</accession>
<dbReference type="EMBL" id="VEVO01000013">
    <property type="protein sequence ID" value="KAF0033107.1"/>
    <property type="molecule type" value="Genomic_DNA"/>
</dbReference>